<dbReference type="Pfam" id="PF01728">
    <property type="entry name" value="FtsJ"/>
    <property type="match status" value="1"/>
</dbReference>
<dbReference type="GO" id="GO:0008168">
    <property type="term" value="F:methyltransferase activity"/>
    <property type="evidence" value="ECO:0007669"/>
    <property type="project" value="UniProtKB-KW"/>
</dbReference>
<evidence type="ECO:0000313" key="3">
    <source>
        <dbReference type="Proteomes" id="UP000318478"/>
    </source>
</evidence>
<comment type="caution">
    <text evidence="2">The sequence shown here is derived from an EMBL/GenBank/DDBJ whole genome shotgun (WGS) entry which is preliminary data.</text>
</comment>
<proteinExistence type="predicted"/>
<keyword evidence="2" id="KW-0489">Methyltransferase</keyword>
<organism evidence="2 3">
    <name type="scientific">Posidoniimonas polymericola</name>
    <dbReference type="NCBI Taxonomy" id="2528002"/>
    <lineage>
        <taxon>Bacteria</taxon>
        <taxon>Pseudomonadati</taxon>
        <taxon>Planctomycetota</taxon>
        <taxon>Planctomycetia</taxon>
        <taxon>Pirellulales</taxon>
        <taxon>Lacipirellulaceae</taxon>
        <taxon>Posidoniimonas</taxon>
    </lineage>
</organism>
<dbReference type="GO" id="GO:0032259">
    <property type="term" value="P:methylation"/>
    <property type="evidence" value="ECO:0007669"/>
    <property type="project" value="UniProtKB-KW"/>
</dbReference>
<dbReference type="EC" id="2.1.1.186" evidence="2"/>
<gene>
    <name evidence="2" type="primary">rlmM</name>
    <name evidence="2" type="ORF">Pla123a_29730</name>
</gene>
<dbReference type="PANTHER" id="PTHR37524:SF2">
    <property type="entry name" value="RIBOSOMAL RNA METHYLTRANSFERASE FTSJ DOMAIN-CONTAINING PROTEIN"/>
    <property type="match status" value="1"/>
</dbReference>
<dbReference type="Proteomes" id="UP000318478">
    <property type="component" value="Unassembled WGS sequence"/>
</dbReference>
<dbReference type="EMBL" id="SJPO01000007">
    <property type="protein sequence ID" value="TWT75464.1"/>
    <property type="molecule type" value="Genomic_DNA"/>
</dbReference>
<accession>A0A5C5YKP8</accession>
<keyword evidence="2" id="KW-0808">Transferase</keyword>
<dbReference type="PANTHER" id="PTHR37524">
    <property type="entry name" value="RIBOSOMAL RNA LARGE SUBUNIT METHYLTRANSFERASE M"/>
    <property type="match status" value="1"/>
</dbReference>
<evidence type="ECO:0000259" key="1">
    <source>
        <dbReference type="Pfam" id="PF01728"/>
    </source>
</evidence>
<name>A0A5C5YKP8_9BACT</name>
<protein>
    <submittedName>
        <fullName evidence="2">Ribosomal RNA large subunit methyltransferase M</fullName>
        <ecNumber evidence="2">2.1.1.186</ecNumber>
    </submittedName>
</protein>
<dbReference type="InterPro" id="IPR029063">
    <property type="entry name" value="SAM-dependent_MTases_sf"/>
</dbReference>
<dbReference type="SUPFAM" id="SSF53335">
    <property type="entry name" value="S-adenosyl-L-methionine-dependent methyltransferases"/>
    <property type="match status" value="1"/>
</dbReference>
<sequence>MLTSQYLFAACQAGAQNALKQEVEFRAPEWRLSFSRPGFVTFKAPGPVSLASEEIPRMTFARTRGLSLGKATGTDQLDELVGQVWASEQVQQLVAEHAPLAVHVWRRDEVVPGADGFEPGRDELSAMVRAALCAAAPEGALHNPQTPPSEGAVLDVALVAPNEWWLGAHLMKSRVDRWPGGVPNLKLPEDAVSRAYLKIEEALRWAALPTHAGDVWVEIGCAPGGASQALLERGMGVIGVDPADVDPLLDEHPDFMHLKMRAGDVRRKEFEPARWLACDVNAAPQYTLDAVEPIVSHREVSIRGMILTLKLPDWSLAEPAALDAIVKRVKGWGYKDVRLRQLAFNRRELCLAALRSRGQRRLRR</sequence>
<keyword evidence="3" id="KW-1185">Reference proteome</keyword>
<feature type="domain" description="Ribosomal RNA methyltransferase FtsJ" evidence="1">
    <location>
        <begin position="192"/>
        <end position="279"/>
    </location>
</feature>
<dbReference type="OrthoDB" id="5290747at2"/>
<dbReference type="RefSeq" id="WP_146588251.1">
    <property type="nucleotide sequence ID" value="NZ_SJPO01000007.1"/>
</dbReference>
<dbReference type="AlphaFoldDB" id="A0A5C5YKP8"/>
<reference evidence="2 3" key="1">
    <citation type="submission" date="2019-02" db="EMBL/GenBank/DDBJ databases">
        <title>Deep-cultivation of Planctomycetes and their phenomic and genomic characterization uncovers novel biology.</title>
        <authorList>
            <person name="Wiegand S."/>
            <person name="Jogler M."/>
            <person name="Boedeker C."/>
            <person name="Pinto D."/>
            <person name="Vollmers J."/>
            <person name="Rivas-Marin E."/>
            <person name="Kohn T."/>
            <person name="Peeters S.H."/>
            <person name="Heuer A."/>
            <person name="Rast P."/>
            <person name="Oberbeckmann S."/>
            <person name="Bunk B."/>
            <person name="Jeske O."/>
            <person name="Meyerdierks A."/>
            <person name="Storesund J.E."/>
            <person name="Kallscheuer N."/>
            <person name="Luecker S."/>
            <person name="Lage O.M."/>
            <person name="Pohl T."/>
            <person name="Merkel B.J."/>
            <person name="Hornburger P."/>
            <person name="Mueller R.-W."/>
            <person name="Bruemmer F."/>
            <person name="Labrenz M."/>
            <person name="Spormann A.M."/>
            <person name="Op Den Camp H."/>
            <person name="Overmann J."/>
            <person name="Amann R."/>
            <person name="Jetten M.S.M."/>
            <person name="Mascher T."/>
            <person name="Medema M.H."/>
            <person name="Devos D.P."/>
            <person name="Kaster A.-K."/>
            <person name="Ovreas L."/>
            <person name="Rohde M."/>
            <person name="Galperin M.Y."/>
            <person name="Jogler C."/>
        </authorList>
    </citation>
    <scope>NUCLEOTIDE SEQUENCE [LARGE SCALE GENOMIC DNA]</scope>
    <source>
        <strain evidence="2 3">Pla123a</strain>
    </source>
</reference>
<dbReference type="Gene3D" id="3.40.50.150">
    <property type="entry name" value="Vaccinia Virus protein VP39"/>
    <property type="match status" value="1"/>
</dbReference>
<dbReference type="InterPro" id="IPR002877">
    <property type="entry name" value="RNA_MeTrfase_FtsJ_dom"/>
</dbReference>
<evidence type="ECO:0000313" key="2">
    <source>
        <dbReference type="EMBL" id="TWT75464.1"/>
    </source>
</evidence>